<accession>A0A1A8D7E3</accession>
<protein>
    <submittedName>
        <fullName evidence="1">Uncharacterized protein</fullName>
    </submittedName>
</protein>
<evidence type="ECO:0000313" key="1">
    <source>
        <dbReference type="EMBL" id="SBQ30175.1"/>
    </source>
</evidence>
<reference evidence="1" key="1">
    <citation type="submission" date="2016-05" db="EMBL/GenBank/DDBJ databases">
        <authorList>
            <person name="Lavstsen T."/>
            <person name="Jespersen J.S."/>
        </authorList>
    </citation>
    <scope>NUCLEOTIDE SEQUENCE</scope>
    <source>
        <tissue evidence="1">Brain</tissue>
    </source>
</reference>
<dbReference type="AlphaFoldDB" id="A0A1A8D7E3"/>
<sequence length="79" mass="8318">GSNIRNYPTFVVPKPGISRALQLEFVFGEPHGATSSSKSGGLNCPIGWLFSSADKLPLTGSCARTQGESATQGESEYLN</sequence>
<proteinExistence type="predicted"/>
<feature type="non-terminal residue" evidence="1">
    <location>
        <position position="79"/>
    </location>
</feature>
<dbReference type="EMBL" id="HAEA01001695">
    <property type="protein sequence ID" value="SBQ30175.1"/>
    <property type="molecule type" value="Transcribed_RNA"/>
</dbReference>
<organism evidence="1">
    <name type="scientific">Nothobranchius kadleci</name>
    <name type="common">African annual killifish</name>
    <dbReference type="NCBI Taxonomy" id="1051664"/>
    <lineage>
        <taxon>Eukaryota</taxon>
        <taxon>Metazoa</taxon>
        <taxon>Chordata</taxon>
        <taxon>Craniata</taxon>
        <taxon>Vertebrata</taxon>
        <taxon>Euteleostomi</taxon>
        <taxon>Actinopterygii</taxon>
        <taxon>Neopterygii</taxon>
        <taxon>Teleostei</taxon>
        <taxon>Neoteleostei</taxon>
        <taxon>Acanthomorphata</taxon>
        <taxon>Ovalentaria</taxon>
        <taxon>Atherinomorphae</taxon>
        <taxon>Cyprinodontiformes</taxon>
        <taxon>Nothobranchiidae</taxon>
        <taxon>Nothobranchius</taxon>
    </lineage>
</organism>
<feature type="non-terminal residue" evidence="1">
    <location>
        <position position="1"/>
    </location>
</feature>
<gene>
    <name evidence="1" type="primary">Nfu_g_1_014775</name>
</gene>
<name>A0A1A8D7E3_NOTKA</name>
<reference evidence="1" key="2">
    <citation type="submission" date="2016-06" db="EMBL/GenBank/DDBJ databases">
        <title>The genome of a short-lived fish provides insights into sex chromosome evolution and the genetic control of aging.</title>
        <authorList>
            <person name="Reichwald K."/>
            <person name="Felder M."/>
            <person name="Petzold A."/>
            <person name="Koch P."/>
            <person name="Groth M."/>
            <person name="Platzer M."/>
        </authorList>
    </citation>
    <scope>NUCLEOTIDE SEQUENCE</scope>
    <source>
        <tissue evidence="1">Brain</tissue>
    </source>
</reference>